<feature type="domain" description="Nudix hydrolase" evidence="1">
    <location>
        <begin position="124"/>
        <end position="277"/>
    </location>
</feature>
<dbReference type="GO" id="GO:0047631">
    <property type="term" value="F:ADP-ribose diphosphatase activity"/>
    <property type="evidence" value="ECO:0007669"/>
    <property type="project" value="InterPro"/>
</dbReference>
<evidence type="ECO:0000259" key="1">
    <source>
        <dbReference type="PROSITE" id="PS51462"/>
    </source>
</evidence>
<dbReference type="PANTHER" id="PTHR13030:SF8">
    <property type="entry name" value="ADP-RIBOSE PYROPHOSPHATASE, MITOCHONDRIAL"/>
    <property type="match status" value="1"/>
</dbReference>
<dbReference type="Gene3D" id="3.90.79.10">
    <property type="entry name" value="Nucleoside Triphosphate Pyrophosphohydrolase"/>
    <property type="match status" value="1"/>
</dbReference>
<sequence>MATTFTTHRQPLEYLGGVRRFPVPEDKTPWSVDYPGYHPVDYTAPRVLSRPVWADPDIRKEEEPEKPLQFNSLDGKVDRKSHMGTYQIMDKVPRNPVGRTGMIGRGLLGRWGPNHAADPVVTRWKRDGSGARVEREGKPVLEFVAVRRGDTGAWAIPGGMVEAGDTVSATLKKEFGEEALNSLEATDEEKRKIEEHINHLFKSGDKLYAGYVDDPRNTDNAWMETVVFNFHDDSGEGFSKLNLVAGDDAAAVAWTEVHSGLGLYASHSHFVRLAVEHRKAAW</sequence>
<evidence type="ECO:0000313" key="2">
    <source>
        <dbReference type="EMBL" id="CAI8052655.1"/>
    </source>
</evidence>
<evidence type="ECO:0000313" key="3">
    <source>
        <dbReference type="Proteomes" id="UP001174909"/>
    </source>
</evidence>
<accession>A0AA35TQM2</accession>
<dbReference type="Pfam" id="PF25969">
    <property type="entry name" value="NUDT9_N"/>
    <property type="match status" value="1"/>
</dbReference>
<keyword evidence="3" id="KW-1185">Reference proteome</keyword>
<reference evidence="2" key="1">
    <citation type="submission" date="2023-03" db="EMBL/GenBank/DDBJ databases">
        <authorList>
            <person name="Steffen K."/>
            <person name="Cardenas P."/>
        </authorList>
    </citation>
    <scope>NUCLEOTIDE SEQUENCE</scope>
</reference>
<dbReference type="InterPro" id="IPR039989">
    <property type="entry name" value="NUDT9"/>
</dbReference>
<dbReference type="InterPro" id="IPR000086">
    <property type="entry name" value="NUDIX_hydrolase_dom"/>
</dbReference>
<dbReference type="Proteomes" id="UP001174909">
    <property type="component" value="Unassembled WGS sequence"/>
</dbReference>
<dbReference type="AlphaFoldDB" id="A0AA35TQM2"/>
<dbReference type="PANTHER" id="PTHR13030">
    <property type="entry name" value="NUDIX HYDROLASE"/>
    <property type="match status" value="1"/>
</dbReference>
<dbReference type="EMBL" id="CASHTH010004028">
    <property type="protein sequence ID" value="CAI8052655.1"/>
    <property type="molecule type" value="Genomic_DNA"/>
</dbReference>
<dbReference type="SUPFAM" id="SSF55811">
    <property type="entry name" value="Nudix"/>
    <property type="match status" value="1"/>
</dbReference>
<dbReference type="FunFam" id="3.90.79.10:FF:000021">
    <property type="entry name" value="ADP-ribose pyrophosphatase, mitochondrial isoform X1"/>
    <property type="match status" value="1"/>
</dbReference>
<dbReference type="InterPro" id="IPR015797">
    <property type="entry name" value="NUDIX_hydrolase-like_dom_sf"/>
</dbReference>
<organism evidence="2 3">
    <name type="scientific">Geodia barretti</name>
    <name type="common">Barrett's horny sponge</name>
    <dbReference type="NCBI Taxonomy" id="519541"/>
    <lineage>
        <taxon>Eukaryota</taxon>
        <taxon>Metazoa</taxon>
        <taxon>Porifera</taxon>
        <taxon>Demospongiae</taxon>
        <taxon>Heteroscleromorpha</taxon>
        <taxon>Tetractinellida</taxon>
        <taxon>Astrophorina</taxon>
        <taxon>Geodiidae</taxon>
        <taxon>Geodia</taxon>
    </lineage>
</organism>
<proteinExistence type="predicted"/>
<dbReference type="Pfam" id="PF00293">
    <property type="entry name" value="NUDIX"/>
    <property type="match status" value="1"/>
</dbReference>
<dbReference type="PROSITE" id="PS51462">
    <property type="entry name" value="NUDIX"/>
    <property type="match status" value="1"/>
</dbReference>
<gene>
    <name evidence="2" type="ORF">GBAR_LOCUS28793</name>
</gene>
<dbReference type="CDD" id="cd03670">
    <property type="entry name" value="NUDIX_ADPRase_Nudt9"/>
    <property type="match status" value="1"/>
</dbReference>
<protein>
    <submittedName>
        <fullName evidence="2">ADP-ribose pyrophosphatase, mitochondrial</fullName>
    </submittedName>
</protein>
<comment type="caution">
    <text evidence="2">The sequence shown here is derived from an EMBL/GenBank/DDBJ whole genome shotgun (WGS) entry which is preliminary data.</text>
</comment>
<name>A0AA35TQM2_GEOBA</name>